<evidence type="ECO:0000259" key="2">
    <source>
        <dbReference type="Pfam" id="PF26079"/>
    </source>
</evidence>
<evidence type="ECO:0000313" key="4">
    <source>
        <dbReference type="Proteomes" id="UP000509579"/>
    </source>
</evidence>
<dbReference type="InterPro" id="IPR058530">
    <property type="entry name" value="Baseplate_J-like_C"/>
</dbReference>
<feature type="domain" description="Baseplate J-like central" evidence="1">
    <location>
        <begin position="140"/>
        <end position="212"/>
    </location>
</feature>
<dbReference type="InterPro" id="IPR052726">
    <property type="entry name" value="Phage_Baseplate_Hub"/>
</dbReference>
<dbReference type="Pfam" id="PF26078">
    <property type="entry name" value="Baseplate_J_M"/>
    <property type="match status" value="1"/>
</dbReference>
<dbReference type="Pfam" id="PF26079">
    <property type="entry name" value="Baseplate_J_C"/>
    <property type="match status" value="1"/>
</dbReference>
<dbReference type="InterPro" id="IPR058531">
    <property type="entry name" value="Baseplate_J_M"/>
</dbReference>
<gene>
    <name evidence="3" type="ORF">HUK68_05390</name>
</gene>
<dbReference type="AlphaFoldDB" id="A0A6N1X3B1"/>
<dbReference type="PANTHER" id="PTHR35862:SF1">
    <property type="entry name" value="FELS-2 PROPHAGE PROTEIN"/>
    <property type="match status" value="1"/>
</dbReference>
<evidence type="ECO:0000259" key="1">
    <source>
        <dbReference type="Pfam" id="PF26078"/>
    </source>
</evidence>
<dbReference type="EMBL" id="CP054840">
    <property type="protein sequence ID" value="QKV52386.1"/>
    <property type="molecule type" value="Genomic_DNA"/>
</dbReference>
<dbReference type="InterPro" id="IPR014507">
    <property type="entry name" value="Baseplate_assembly_J_pred"/>
</dbReference>
<accession>A0A6N1X3B1</accession>
<sequence length="305" mass="31804">MSSAQLIDMSKLPAPAVVTVPDAEAILAALKADLIAAMPAELRTLTAATLGLESEPLTKLLERLAYQLVVERSARNDSAHAVMLAYAHGSDLDQLAVFFGVQRLTITEADPAAVPPVVAVMEDDDTFRTRIQLAPRGYSVAGPVGAYVYHAKTADGQVLDAAATSPSPGTVIVSVLARDGSGVPPQALLAKVAAAVNADDVRPLTDEVIVQAAGIVPYLISAKVYTLPGPDSSSVLETALLRVQAYAADMHRIGRRPTLSGIYAALHIEGVQRVELTSPAADVAVSETQASWCTAIDVTYGGTVD</sequence>
<protein>
    <submittedName>
        <fullName evidence="3">Baseplate J/gp47 family protein</fullName>
    </submittedName>
</protein>
<dbReference type="Proteomes" id="UP000509579">
    <property type="component" value="Chromosome"/>
</dbReference>
<dbReference type="PANTHER" id="PTHR35862">
    <property type="entry name" value="FELS-2 PROPHAGE PROTEIN"/>
    <property type="match status" value="1"/>
</dbReference>
<dbReference type="RefSeq" id="WP_175503267.1">
    <property type="nucleotide sequence ID" value="NZ_CP054840.1"/>
</dbReference>
<evidence type="ECO:0000313" key="3">
    <source>
        <dbReference type="EMBL" id="QKV52386.1"/>
    </source>
</evidence>
<organism evidence="3 4">
    <name type="scientific">Comamonas antarctica</name>
    <dbReference type="NCBI Taxonomy" id="2743470"/>
    <lineage>
        <taxon>Bacteria</taxon>
        <taxon>Pseudomonadati</taxon>
        <taxon>Pseudomonadota</taxon>
        <taxon>Betaproteobacteria</taxon>
        <taxon>Burkholderiales</taxon>
        <taxon>Comamonadaceae</taxon>
        <taxon>Comamonas</taxon>
    </lineage>
</organism>
<dbReference type="PIRSF" id="PIRSF020481">
    <property type="entry name" value="BAP"/>
    <property type="match status" value="1"/>
</dbReference>
<name>A0A6N1X3B1_9BURK</name>
<dbReference type="KEGG" id="aant:HUK68_05390"/>
<keyword evidence="4" id="KW-1185">Reference proteome</keyword>
<reference evidence="3 4" key="1">
    <citation type="submission" date="2020-06" db="EMBL/GenBank/DDBJ databases">
        <title>Acidovorax antarctica sp. nov., isolated from Corinth ice sheet soil, Antarctic Fields Peninsula.</title>
        <authorList>
            <person name="Xu Q."/>
            <person name="Peng F."/>
        </authorList>
    </citation>
    <scope>NUCLEOTIDE SEQUENCE [LARGE SCALE GENOMIC DNA]</scope>
    <source>
        <strain evidence="3 4">16-35-5</strain>
    </source>
</reference>
<proteinExistence type="predicted"/>
<feature type="domain" description="Baseplate J-like C-terminal" evidence="2">
    <location>
        <begin position="220"/>
        <end position="298"/>
    </location>
</feature>